<proteinExistence type="predicted"/>
<feature type="region of interest" description="Disordered" evidence="1">
    <location>
        <begin position="114"/>
        <end position="144"/>
    </location>
</feature>
<name>A0AAW1Q0N2_9CHLO</name>
<accession>A0AAW1Q0N2</accession>
<comment type="caution">
    <text evidence="2">The sequence shown here is derived from an EMBL/GenBank/DDBJ whole genome shotgun (WGS) entry which is preliminary data.</text>
</comment>
<sequence>MQDAAGDPAAKVSHRAELERVVKELHRMCVAHPEALDVVTSRVCKLKYGRLQQIQVTLDALRDYALSDFIRLAVYCTSDLLAPCPIGKSVEAWQGSSRINLAYVTARQQLTAASAKDANSDRLAEEDRAGGEHAEQQQSPGGAQKLVAVDTPDQMLKYANLLRKGYTRPSRASILQRLHNAANRGGSKFRRLTIKHGLVHDASSPGGGRESEDGEAFVEELAAVKHTEAQDAPDTVEPSKLSYSGVPILPRPKLSIAEQIAAARHKIKAMPAALNLDQMICARNPDQDQVVRILAASVDPGSRAGAPN</sequence>
<protein>
    <submittedName>
        <fullName evidence="2">Uncharacterized protein</fullName>
    </submittedName>
</protein>
<evidence type="ECO:0000313" key="2">
    <source>
        <dbReference type="EMBL" id="KAK9814205.1"/>
    </source>
</evidence>
<organism evidence="2 3">
    <name type="scientific">[Myrmecia] bisecta</name>
    <dbReference type="NCBI Taxonomy" id="41462"/>
    <lineage>
        <taxon>Eukaryota</taxon>
        <taxon>Viridiplantae</taxon>
        <taxon>Chlorophyta</taxon>
        <taxon>core chlorophytes</taxon>
        <taxon>Trebouxiophyceae</taxon>
        <taxon>Trebouxiales</taxon>
        <taxon>Trebouxiaceae</taxon>
        <taxon>Myrmecia</taxon>
    </lineage>
</organism>
<evidence type="ECO:0000256" key="1">
    <source>
        <dbReference type="SAM" id="MobiDB-lite"/>
    </source>
</evidence>
<dbReference type="Proteomes" id="UP001489004">
    <property type="component" value="Unassembled WGS sequence"/>
</dbReference>
<keyword evidence="3" id="KW-1185">Reference proteome</keyword>
<evidence type="ECO:0000313" key="3">
    <source>
        <dbReference type="Proteomes" id="UP001489004"/>
    </source>
</evidence>
<dbReference type="EMBL" id="JALJOR010000007">
    <property type="protein sequence ID" value="KAK9814205.1"/>
    <property type="molecule type" value="Genomic_DNA"/>
</dbReference>
<dbReference type="AlphaFoldDB" id="A0AAW1Q0N2"/>
<gene>
    <name evidence="2" type="ORF">WJX72_002238</name>
</gene>
<feature type="compositionally biased region" description="Basic and acidic residues" evidence="1">
    <location>
        <begin position="118"/>
        <end position="135"/>
    </location>
</feature>
<reference evidence="2 3" key="1">
    <citation type="journal article" date="2024" name="Nat. Commun.">
        <title>Phylogenomics reveals the evolutionary origins of lichenization in chlorophyte algae.</title>
        <authorList>
            <person name="Puginier C."/>
            <person name="Libourel C."/>
            <person name="Otte J."/>
            <person name="Skaloud P."/>
            <person name="Haon M."/>
            <person name="Grisel S."/>
            <person name="Petersen M."/>
            <person name="Berrin J.G."/>
            <person name="Delaux P.M."/>
            <person name="Dal Grande F."/>
            <person name="Keller J."/>
        </authorList>
    </citation>
    <scope>NUCLEOTIDE SEQUENCE [LARGE SCALE GENOMIC DNA]</scope>
    <source>
        <strain evidence="2 3">SAG 2043</strain>
    </source>
</reference>